<dbReference type="VEuPathDB" id="PlasmoDB:PVVCY_0501080"/>
<dbReference type="KEGG" id="pvv:PVVCY_0501080"/>
<evidence type="ECO:0000256" key="1">
    <source>
        <dbReference type="SAM" id="Coils"/>
    </source>
</evidence>
<keyword evidence="2" id="KW-0472">Membrane</keyword>
<gene>
    <name evidence="3" type="ORF">PVVCY_0501080</name>
</gene>
<keyword evidence="2" id="KW-0812">Transmembrane</keyword>
<dbReference type="OrthoDB" id="376060at2759"/>
<evidence type="ECO:0000313" key="4">
    <source>
        <dbReference type="Proteomes" id="UP000290582"/>
    </source>
</evidence>
<name>A0A449BPB6_PLAVN</name>
<dbReference type="RefSeq" id="XP_008625703.2">
    <property type="nucleotide sequence ID" value="XM_008627481.2"/>
</dbReference>
<dbReference type="Proteomes" id="UP000290582">
    <property type="component" value="Chromosome PVVCY_05"/>
</dbReference>
<keyword evidence="1" id="KW-0175">Coiled coil</keyword>
<keyword evidence="2" id="KW-1133">Transmembrane helix</keyword>
<dbReference type="AlphaFoldDB" id="A0A449BPB6"/>
<proteinExistence type="predicted"/>
<sequence length="263" mass="31583">MGRFGLIWKYFNLLFLYLKKNNHISSLFLIVFPQAYYNCFAILSFYHFLVLSFCHFTISSFCHFIISSFTIYPIVLCLFACSFRSSFANMQSEILKENDINKIILNLMETNKKEVLPSKKNNNKESLNKNDIKSAVEVFFKEQEQIYKAEENLTIKSLETETRDKEKELNEYYAYCQNYKKEYNNNFNNIVKQTEEIKKELKDMHIEYIDSKILLENKRKIELEAMLNFYKEKLLNIKNQWENKTFCDENIKNIVYDILEVID</sequence>
<dbReference type="GeneID" id="19962042"/>
<organism evidence="3 4">
    <name type="scientific">Plasmodium vinckei vinckei</name>
    <dbReference type="NCBI Taxonomy" id="54757"/>
    <lineage>
        <taxon>Eukaryota</taxon>
        <taxon>Sar</taxon>
        <taxon>Alveolata</taxon>
        <taxon>Apicomplexa</taxon>
        <taxon>Aconoidasida</taxon>
        <taxon>Haemosporida</taxon>
        <taxon>Plasmodiidae</taxon>
        <taxon>Plasmodium</taxon>
        <taxon>Plasmodium (Vinckeia)</taxon>
    </lineage>
</organism>
<feature type="transmembrane region" description="Helical" evidence="2">
    <location>
        <begin position="35"/>
        <end position="58"/>
    </location>
</feature>
<evidence type="ECO:0000313" key="3">
    <source>
        <dbReference type="EMBL" id="VEV55223.1"/>
    </source>
</evidence>
<dbReference type="EMBL" id="LR215061">
    <property type="protein sequence ID" value="VEV55223.1"/>
    <property type="molecule type" value="Genomic_DNA"/>
</dbReference>
<feature type="transmembrane region" description="Helical" evidence="2">
    <location>
        <begin position="64"/>
        <end position="83"/>
    </location>
</feature>
<feature type="coiled-coil region" evidence="1">
    <location>
        <begin position="148"/>
        <end position="240"/>
    </location>
</feature>
<protein>
    <submittedName>
        <fullName evidence="3">Uncharacterized protein</fullName>
    </submittedName>
</protein>
<reference evidence="3 4" key="1">
    <citation type="submission" date="2019-01" db="EMBL/GenBank/DDBJ databases">
        <authorList>
            <person name="Ramaprasad A."/>
        </authorList>
    </citation>
    <scope>NUCLEOTIDE SEQUENCE [LARGE SCALE GENOMIC DNA]</scope>
</reference>
<accession>A0A449BPB6</accession>
<evidence type="ECO:0000256" key="2">
    <source>
        <dbReference type="SAM" id="Phobius"/>
    </source>
</evidence>